<dbReference type="AlphaFoldDB" id="A0A4V6L465"/>
<evidence type="ECO:0000313" key="2">
    <source>
        <dbReference type="Proteomes" id="UP000403538"/>
    </source>
</evidence>
<dbReference type="EMBL" id="CABEID010000001">
    <property type="protein sequence ID" value="VTS30787.1"/>
    <property type="molecule type" value="Genomic_DNA"/>
</dbReference>
<organism evidence="1 2">
    <name type="scientific">Streptococcus anginosus</name>
    <dbReference type="NCBI Taxonomy" id="1328"/>
    <lineage>
        <taxon>Bacteria</taxon>
        <taxon>Bacillati</taxon>
        <taxon>Bacillota</taxon>
        <taxon>Bacilli</taxon>
        <taxon>Lactobacillales</taxon>
        <taxon>Streptococcaceae</taxon>
        <taxon>Streptococcus</taxon>
        <taxon>Streptococcus anginosus group</taxon>
    </lineage>
</organism>
<sequence length="30" mass="3588">MNLIELSRKYPQAEVWAHPDKFNEENGRSK</sequence>
<proteinExistence type="predicted"/>
<protein>
    <submittedName>
        <fullName evidence="1">Uncharacterized protein</fullName>
    </submittedName>
</protein>
<dbReference type="Proteomes" id="UP000403538">
    <property type="component" value="Unassembled WGS sequence"/>
</dbReference>
<reference evidence="1 2" key="1">
    <citation type="submission" date="2019-05" db="EMBL/GenBank/DDBJ databases">
        <authorList>
            <consortium name="Pathogen Informatics"/>
        </authorList>
    </citation>
    <scope>NUCLEOTIDE SEQUENCE [LARGE SCALE GENOMIC DNA]</scope>
    <source>
        <strain evidence="1 2">NCTC11062</strain>
    </source>
</reference>
<accession>A0A4V6L465</accession>
<gene>
    <name evidence="1" type="ORF">NCTC11062_00836</name>
</gene>
<name>A0A4V6L465_STRAP</name>
<evidence type="ECO:0000313" key="1">
    <source>
        <dbReference type="EMBL" id="VTS30787.1"/>
    </source>
</evidence>